<reference evidence="3" key="1">
    <citation type="submission" date="2018-02" db="EMBL/GenBank/DDBJ databases">
        <authorList>
            <person name="Hausmann B."/>
        </authorList>
    </citation>
    <scope>NUCLEOTIDE SEQUENCE [LARGE SCALE GENOMIC DNA]</scope>
    <source>
        <strain evidence="3">Peat soil MAG SbA5</strain>
    </source>
</reference>
<feature type="domain" description="Metallo-beta-lactamase" evidence="1">
    <location>
        <begin position="3"/>
        <end position="179"/>
    </location>
</feature>
<sequence length="256" mass="29052">MKDYLIVVDANYPGRARELVSEISQLSPKPVRFVFDTHAHRDHAYGNIVWTQAGATTFAYQGVDNEMDRYEPARWLATAAEREDVRSLQLKDAPRPQLVFRSSPFILKDSTREVQFWFLGWAHTRGDGFVWLPKERILCTGDAAVNGPRNKLWDANLANWPRVLSQALAFHPLHVLPGHGDAGGPEILIGQKQFLEDLYSVVRQQIAAGKTPSQITPSLPARDRNWSPRDLTQDLAIIYSELIRHEPAGDVPHEWK</sequence>
<name>A0A2N9M3H7_9BACT</name>
<dbReference type="Pfam" id="PF00753">
    <property type="entry name" value="Lactamase_B"/>
    <property type="match status" value="1"/>
</dbReference>
<dbReference type="Proteomes" id="UP000239735">
    <property type="component" value="Unassembled WGS sequence"/>
</dbReference>
<accession>A0A2N9M3H7</accession>
<evidence type="ECO:0000313" key="2">
    <source>
        <dbReference type="EMBL" id="SPE30033.1"/>
    </source>
</evidence>
<dbReference type="InterPro" id="IPR036866">
    <property type="entry name" value="RibonucZ/Hydroxyglut_hydro"/>
</dbReference>
<protein>
    <submittedName>
        <fullName evidence="2">Beta-lactamase domain-containing protein</fullName>
    </submittedName>
</protein>
<dbReference type="AlphaFoldDB" id="A0A2N9M3H7"/>
<dbReference type="CDD" id="cd16282">
    <property type="entry name" value="metallo-hydrolase-like_MBL-fold"/>
    <property type="match status" value="1"/>
</dbReference>
<organism evidence="2 3">
    <name type="scientific">Candidatus Sulfuritelmatomonas gaucii</name>
    <dbReference type="NCBI Taxonomy" id="2043161"/>
    <lineage>
        <taxon>Bacteria</taxon>
        <taxon>Pseudomonadati</taxon>
        <taxon>Acidobacteriota</taxon>
        <taxon>Terriglobia</taxon>
        <taxon>Terriglobales</taxon>
        <taxon>Acidobacteriaceae</taxon>
        <taxon>Candidatus Sulfuritelmatomonas</taxon>
    </lineage>
</organism>
<proteinExistence type="predicted"/>
<gene>
    <name evidence="2" type="ORF">SBA5_730017</name>
</gene>
<dbReference type="InterPro" id="IPR001279">
    <property type="entry name" value="Metallo-B-lactamas"/>
</dbReference>
<dbReference type="SMART" id="SM00849">
    <property type="entry name" value="Lactamase_B"/>
    <property type="match status" value="1"/>
</dbReference>
<dbReference type="PANTHER" id="PTHR42951">
    <property type="entry name" value="METALLO-BETA-LACTAMASE DOMAIN-CONTAINING"/>
    <property type="match status" value="1"/>
</dbReference>
<evidence type="ECO:0000259" key="1">
    <source>
        <dbReference type="SMART" id="SM00849"/>
    </source>
</evidence>
<dbReference type="EMBL" id="OKRB01000134">
    <property type="protein sequence ID" value="SPE30033.1"/>
    <property type="molecule type" value="Genomic_DNA"/>
</dbReference>
<dbReference type="Gene3D" id="3.60.15.10">
    <property type="entry name" value="Ribonuclease Z/Hydroxyacylglutathione hydrolase-like"/>
    <property type="match status" value="1"/>
</dbReference>
<evidence type="ECO:0000313" key="3">
    <source>
        <dbReference type="Proteomes" id="UP000239735"/>
    </source>
</evidence>
<dbReference type="PANTHER" id="PTHR42951:SF20">
    <property type="entry name" value="BETA LACTAMASE"/>
    <property type="match status" value="1"/>
</dbReference>
<dbReference type="SUPFAM" id="SSF56281">
    <property type="entry name" value="Metallo-hydrolase/oxidoreductase"/>
    <property type="match status" value="1"/>
</dbReference>
<dbReference type="InterPro" id="IPR050855">
    <property type="entry name" value="NDM-1-like"/>
</dbReference>